<dbReference type="EMBL" id="CBTY010000006">
    <property type="protein sequence ID" value="CDI05160.1"/>
    <property type="molecule type" value="Genomic_DNA"/>
</dbReference>
<proteinExistence type="predicted"/>
<gene>
    <name evidence="1" type="ORF">NITUZ_140235</name>
</gene>
<keyword evidence="2" id="KW-1185">Reference proteome</keyword>
<organism evidence="1 2">
    <name type="scientific">Candidatus Nitrosotenuis uzonensis</name>
    <dbReference type="NCBI Taxonomy" id="1407055"/>
    <lineage>
        <taxon>Archaea</taxon>
        <taxon>Nitrososphaerota</taxon>
        <taxon>Candidatus Nitrosotenuis</taxon>
    </lineage>
</organism>
<accession>V6ARL0</accession>
<dbReference type="AlphaFoldDB" id="V6ARL0"/>
<protein>
    <submittedName>
        <fullName evidence="1">Uncharacterized protein</fullName>
    </submittedName>
</protein>
<name>V6ARL0_9ARCH</name>
<evidence type="ECO:0000313" key="2">
    <source>
        <dbReference type="Proteomes" id="UP000018159"/>
    </source>
</evidence>
<comment type="caution">
    <text evidence="1">The sequence shown here is derived from an EMBL/GenBank/DDBJ whole genome shotgun (WGS) entry which is preliminary data.</text>
</comment>
<sequence>MCGKRIRDEKFGCHNDRIDKAAAKCARKYRLSYLHDKLNDQRSIYEILKKTGQNTDGFNVDFLIKNMENRSGIHSHFQELREGCFYVNWDKLRGKWVVFDEFSGDMQEALAFYVFAEAQTNLNMLKMGIERYVNKLRETGQLLRKVPYPSYVELKTPDKWECNSLSPPIQSKVDSVKYEKGLKVMQQFIDQRSFQFLSFGVFRKTMLEYLKTIDKQSDEQWYPHPMIKSMMMALSIAKKEKKIGANMAALSDDSNMTFSGKPTMSFSVIAKMVSEEACEVVNITELSHPDFQFNQDRIEKIIRTETIIERHPGKEIPFSTYIEALNTIGIRTKMIKMDEIPDAIRYIKDLAQKGLLAQYPKETVAQILAINGVEEWDDLDGVVRATTVSLYGINKYPEFNSHMTPAEKIPKFKCRQSILFALEKPYLETA</sequence>
<evidence type="ECO:0000313" key="1">
    <source>
        <dbReference type="EMBL" id="CDI05160.1"/>
    </source>
</evidence>
<dbReference type="Proteomes" id="UP000018159">
    <property type="component" value="Unassembled WGS sequence"/>
</dbReference>
<dbReference type="STRING" id="1407055.NITUZ_140235"/>
<reference evidence="1 2" key="1">
    <citation type="journal article" date="2013" name="PLoS ONE">
        <title>Enrichment and Genome Sequence of the Group I.1a Ammonia-Oxidizing Archaeon ?Ca. Nitrosotenuis uzonensis? Representing a Clade Globally.</title>
        <authorList>
            <person name="Lebedeva E.V."/>
            <person name="Hatzenpichler R."/>
            <person name="Pelletier E."/>
            <person name="Schuster N."/>
            <person name="Hauzmayer S."/>
            <person name="Bulaev A."/>
            <person name="Grigor'eva N.V."/>
            <person name="Galushko A."/>
            <person name="Schmid M."/>
            <person name="Palatinszky M."/>
            <person name="Le Paslier D."/>
            <person name="Daims H."/>
            <person name="Wagner M."/>
        </authorList>
    </citation>
    <scope>NUCLEOTIDE SEQUENCE [LARGE SCALE GENOMIC DNA]</scope>
    <source>
        <strain evidence="1 2">N4</strain>
    </source>
</reference>